<dbReference type="PANTHER" id="PTHR47089:SF1">
    <property type="entry name" value="GUANOSINE ABC TRANSPORTER PERMEASE PROTEIN NUPP"/>
    <property type="match status" value="1"/>
</dbReference>
<dbReference type="AlphaFoldDB" id="A0A0J8GHY0"/>
<comment type="caution">
    <text evidence="7">The sequence shown here is derived from an EMBL/GenBank/DDBJ whole genome shotgun (WGS) entry which is preliminary data.</text>
</comment>
<organism evidence="7 8">
    <name type="scientific">Listeria fleischmannii 1991</name>
    <dbReference type="NCBI Taxonomy" id="1430899"/>
    <lineage>
        <taxon>Bacteria</taxon>
        <taxon>Bacillati</taxon>
        <taxon>Bacillota</taxon>
        <taxon>Bacilli</taxon>
        <taxon>Bacillales</taxon>
        <taxon>Listeriaceae</taxon>
        <taxon>Listeria</taxon>
    </lineage>
</organism>
<dbReference type="Proteomes" id="UP000052258">
    <property type="component" value="Unassembled WGS sequence"/>
</dbReference>
<keyword evidence="2" id="KW-1003">Cell membrane</keyword>
<dbReference type="InterPro" id="IPR001851">
    <property type="entry name" value="ABC_transp_permease"/>
</dbReference>
<dbReference type="PATRIC" id="fig|1430899.3.peg.721"/>
<dbReference type="RefSeq" id="WP_373852517.1">
    <property type="nucleotide sequence ID" value="NZ_KQ130610.1"/>
</dbReference>
<evidence type="ECO:0000256" key="1">
    <source>
        <dbReference type="ARBA" id="ARBA00004651"/>
    </source>
</evidence>
<feature type="transmembrane region" description="Helical" evidence="6">
    <location>
        <begin position="321"/>
        <end position="339"/>
    </location>
</feature>
<keyword evidence="8" id="KW-1185">Reference proteome</keyword>
<keyword evidence="5 6" id="KW-0472">Membrane</keyword>
<dbReference type="Pfam" id="PF02653">
    <property type="entry name" value="BPD_transp_2"/>
    <property type="match status" value="1"/>
</dbReference>
<dbReference type="EMBL" id="AZHO01000007">
    <property type="protein sequence ID" value="KMT60569.1"/>
    <property type="molecule type" value="Genomic_DNA"/>
</dbReference>
<feature type="transmembrane region" description="Helical" evidence="6">
    <location>
        <begin position="241"/>
        <end position="261"/>
    </location>
</feature>
<evidence type="ECO:0000256" key="4">
    <source>
        <dbReference type="ARBA" id="ARBA00022989"/>
    </source>
</evidence>
<feature type="transmembrane region" description="Helical" evidence="6">
    <location>
        <begin position="12"/>
        <end position="34"/>
    </location>
</feature>
<dbReference type="PANTHER" id="PTHR47089">
    <property type="entry name" value="ABC TRANSPORTER, PERMEASE PROTEIN"/>
    <property type="match status" value="1"/>
</dbReference>
<evidence type="ECO:0000256" key="2">
    <source>
        <dbReference type="ARBA" id="ARBA00022475"/>
    </source>
</evidence>
<proteinExistence type="predicted"/>
<keyword evidence="4 6" id="KW-1133">Transmembrane helix</keyword>
<comment type="subcellular location">
    <subcellularLocation>
        <location evidence="1">Cell membrane</location>
        <topology evidence="1">Multi-pass membrane protein</topology>
    </subcellularLocation>
</comment>
<evidence type="ECO:0000256" key="5">
    <source>
        <dbReference type="ARBA" id="ARBA00023136"/>
    </source>
</evidence>
<feature type="transmembrane region" description="Helical" evidence="6">
    <location>
        <begin position="61"/>
        <end position="79"/>
    </location>
</feature>
<name>A0A0J8GHY0_9LIST</name>
<feature type="transmembrane region" description="Helical" evidence="6">
    <location>
        <begin position="140"/>
        <end position="159"/>
    </location>
</feature>
<feature type="transmembrane region" description="Helical" evidence="6">
    <location>
        <begin position="108"/>
        <end position="128"/>
    </location>
</feature>
<feature type="transmembrane region" description="Helical" evidence="6">
    <location>
        <begin position="193"/>
        <end position="211"/>
    </location>
</feature>
<dbReference type="GO" id="GO:0022857">
    <property type="term" value="F:transmembrane transporter activity"/>
    <property type="evidence" value="ECO:0007669"/>
    <property type="project" value="InterPro"/>
</dbReference>
<evidence type="ECO:0000313" key="8">
    <source>
        <dbReference type="Proteomes" id="UP000052258"/>
    </source>
</evidence>
<reference evidence="7 8" key="1">
    <citation type="journal article" date="2015" name="Genome Biol. Evol.">
        <title>Comparative Genomics of Listeria Sensu Lato: Genus-Wide Differences in Evolutionary Dynamics and the Progressive Gain of Complex, Potentially Pathogenicity-Related Traits through Lateral Gene Transfer.</title>
        <authorList>
            <person name="Chiara M."/>
            <person name="Caruso M."/>
            <person name="D'Erchia A.M."/>
            <person name="Manzari C."/>
            <person name="Fraccalvieri R."/>
            <person name="Goffredo E."/>
            <person name="Latorre L."/>
            <person name="Miccolupo A."/>
            <person name="Padalino I."/>
            <person name="Santagada G."/>
            <person name="Chiocco D."/>
            <person name="Pesole G."/>
            <person name="Horner D.S."/>
            <person name="Parisi A."/>
        </authorList>
    </citation>
    <scope>NUCLEOTIDE SEQUENCE [LARGE SCALE GENOMIC DNA]</scope>
    <source>
        <strain evidence="7 8">1991</strain>
    </source>
</reference>
<accession>A0A0J8GHY0</accession>
<feature type="transmembrane region" description="Helical" evidence="6">
    <location>
        <begin position="86"/>
        <end position="102"/>
    </location>
</feature>
<keyword evidence="3 6" id="KW-0812">Transmembrane</keyword>
<sequence>MSKVQKVLNSLIVPVTAVILGLLFGAVIMLIFGYDPIAGYSALIEGVVGQPYYIGETIRQATPYILVGLSVAVAFKAGLFNIGAEGQMLMGWLGSIIVALQFDGLSKWIHLPLAILAGILFGALWAFIPGILKATLRVNEVIVTIMLNYTALYIFNYVVQNILTDGLDKTKTIGASASLQSDFLQNITQYSTLHWGILIALGFALIIWLMLNKTTFGYEIEAVGFNENASQYAGMSVKKTIIMSMVIAGGLAGLGGVMEGLGTYGNAYVLSSSPGIGFDGIAVALLGGSSPIGIIFSALLFGALKIGALNMPAVAGVPNELVNVIIALIIFFVASSYIIRWTMAKFKKGAKAE</sequence>
<evidence type="ECO:0000256" key="3">
    <source>
        <dbReference type="ARBA" id="ARBA00022692"/>
    </source>
</evidence>
<dbReference type="CDD" id="cd06580">
    <property type="entry name" value="TM_PBP1_transp_TpRbsC_like"/>
    <property type="match status" value="1"/>
</dbReference>
<gene>
    <name evidence="7" type="ORF">X560_0697</name>
</gene>
<evidence type="ECO:0000313" key="7">
    <source>
        <dbReference type="EMBL" id="KMT60569.1"/>
    </source>
</evidence>
<protein>
    <submittedName>
        <fullName evidence="7">ABC transporter permease</fullName>
    </submittedName>
</protein>
<evidence type="ECO:0000256" key="6">
    <source>
        <dbReference type="SAM" id="Phobius"/>
    </source>
</evidence>
<dbReference type="GO" id="GO:0005886">
    <property type="term" value="C:plasma membrane"/>
    <property type="evidence" value="ECO:0007669"/>
    <property type="project" value="UniProtKB-SubCell"/>
</dbReference>